<dbReference type="Proteomes" id="UP000709295">
    <property type="component" value="Unassembled WGS sequence"/>
</dbReference>
<keyword evidence="2" id="KW-1185">Reference proteome</keyword>
<accession>A0A8J5IVI7</accession>
<dbReference type="PANTHER" id="PTHR34415">
    <property type="entry name" value="INTEGRASE CATALYTIC DOMAIN-CONTAINING PROTEIN"/>
    <property type="match status" value="1"/>
</dbReference>
<dbReference type="AlphaFoldDB" id="A0A8J5IVI7"/>
<feature type="non-terminal residue" evidence="1">
    <location>
        <position position="1"/>
    </location>
</feature>
<reference evidence="1" key="1">
    <citation type="submission" date="2021-01" db="EMBL/GenBank/DDBJ databases">
        <title>Phytophthora aleatoria, a newly-described species from Pinus radiata is distinct from Phytophthora cactorum isolates based on comparative genomics.</title>
        <authorList>
            <person name="Mcdougal R."/>
            <person name="Panda P."/>
            <person name="Williams N."/>
            <person name="Studholme D.J."/>
        </authorList>
    </citation>
    <scope>NUCLEOTIDE SEQUENCE</scope>
    <source>
        <strain evidence="1">NZFS 4037</strain>
    </source>
</reference>
<comment type="caution">
    <text evidence="1">The sequence shown here is derived from an EMBL/GenBank/DDBJ whole genome shotgun (WGS) entry which is preliminary data.</text>
</comment>
<evidence type="ECO:0000313" key="1">
    <source>
        <dbReference type="EMBL" id="KAG6947502.1"/>
    </source>
</evidence>
<organism evidence="1 2">
    <name type="scientific">Phytophthora aleatoria</name>
    <dbReference type="NCBI Taxonomy" id="2496075"/>
    <lineage>
        <taxon>Eukaryota</taxon>
        <taxon>Sar</taxon>
        <taxon>Stramenopiles</taxon>
        <taxon>Oomycota</taxon>
        <taxon>Peronosporomycetes</taxon>
        <taxon>Peronosporales</taxon>
        <taxon>Peronosporaceae</taxon>
        <taxon>Phytophthora</taxon>
    </lineage>
</organism>
<dbReference type="EMBL" id="JAENGY010001698">
    <property type="protein sequence ID" value="KAG6947502.1"/>
    <property type="molecule type" value="Genomic_DNA"/>
</dbReference>
<gene>
    <name evidence="1" type="ORF">JG688_00015521</name>
</gene>
<sequence length="251" mass="29014">MEHEVAEEDDEIVEIDEAVTEHIDTVLGVTCCENDCIASHPESVTNFLRGYMKMTKDCQRTSLVTALAMCLAFSEDNQRHRSTGVRQRYAYFVPLVGQVCRTAFKTAYNVSNDTINRQYTKRDMWILDDVERAIQESSPDNRCLNLEQSDHIFREYKETLEKLYKKLDNIQSYQIFEVRDGEPGVVYCRTRPDSEPVVQNLLRSKTAKNFSADEVSTLWASFTPLSPPPPNKEKIHDIHKKVLQYVPPDLR</sequence>
<evidence type="ECO:0000313" key="2">
    <source>
        <dbReference type="Proteomes" id="UP000709295"/>
    </source>
</evidence>
<dbReference type="PANTHER" id="PTHR34415:SF1">
    <property type="entry name" value="INTEGRASE CATALYTIC DOMAIN-CONTAINING PROTEIN"/>
    <property type="match status" value="1"/>
</dbReference>
<proteinExistence type="predicted"/>
<name>A0A8J5IVI7_9STRA</name>
<protein>
    <submittedName>
        <fullName evidence="1">Uncharacterized protein</fullName>
    </submittedName>
</protein>